<keyword evidence="6" id="KW-0675">Receptor</keyword>
<protein>
    <submittedName>
        <fullName evidence="6">Tripartite ATP-independent transporter DctP family solute receptor</fullName>
    </submittedName>
</protein>
<dbReference type="AlphaFoldDB" id="A0A7W9S161"/>
<dbReference type="InterPro" id="IPR006311">
    <property type="entry name" value="TAT_signal"/>
</dbReference>
<dbReference type="Pfam" id="PF03480">
    <property type="entry name" value="DctP"/>
    <property type="match status" value="1"/>
</dbReference>
<evidence type="ECO:0000256" key="2">
    <source>
        <dbReference type="ARBA" id="ARBA00009023"/>
    </source>
</evidence>
<comment type="caution">
    <text evidence="6">The sequence shown here is derived from an EMBL/GenBank/DDBJ whole genome shotgun (WGS) entry which is preliminary data.</text>
</comment>
<evidence type="ECO:0000256" key="5">
    <source>
        <dbReference type="SAM" id="SignalP"/>
    </source>
</evidence>
<dbReference type="PROSITE" id="PS51318">
    <property type="entry name" value="TAT"/>
    <property type="match status" value="1"/>
</dbReference>
<evidence type="ECO:0000256" key="4">
    <source>
        <dbReference type="ARBA" id="ARBA00022729"/>
    </source>
</evidence>
<evidence type="ECO:0000313" key="7">
    <source>
        <dbReference type="Proteomes" id="UP000533306"/>
    </source>
</evidence>
<dbReference type="InterPro" id="IPR004682">
    <property type="entry name" value="TRAP_DctP"/>
</dbReference>
<feature type="chain" id="PRO_5031473356" evidence="5">
    <location>
        <begin position="28"/>
        <end position="331"/>
    </location>
</feature>
<organism evidence="6 7">
    <name type="scientific">Aquamicrobium lusatiense</name>
    <dbReference type="NCBI Taxonomy" id="89772"/>
    <lineage>
        <taxon>Bacteria</taxon>
        <taxon>Pseudomonadati</taxon>
        <taxon>Pseudomonadota</taxon>
        <taxon>Alphaproteobacteria</taxon>
        <taxon>Hyphomicrobiales</taxon>
        <taxon>Phyllobacteriaceae</taxon>
        <taxon>Aquamicrobium</taxon>
    </lineage>
</organism>
<dbReference type="CDD" id="cd13603">
    <property type="entry name" value="PBP2_TRAP_Siap_TeaA_like"/>
    <property type="match status" value="1"/>
</dbReference>
<keyword evidence="7" id="KW-1185">Reference proteome</keyword>
<comment type="similarity">
    <text evidence="2">Belongs to the bacterial solute-binding protein 7 family.</text>
</comment>
<dbReference type="NCBIfam" id="NF037995">
    <property type="entry name" value="TRAP_S1"/>
    <property type="match status" value="1"/>
</dbReference>
<dbReference type="Gene3D" id="3.40.190.170">
    <property type="entry name" value="Bacterial extracellular solute-binding protein, family 7"/>
    <property type="match status" value="1"/>
</dbReference>
<keyword evidence="4 5" id="KW-0732">Signal</keyword>
<dbReference type="PANTHER" id="PTHR33376">
    <property type="match status" value="1"/>
</dbReference>
<dbReference type="RefSeq" id="WP_183827658.1">
    <property type="nucleotide sequence ID" value="NZ_JACHEU010000001.1"/>
</dbReference>
<accession>A0A7W9S161</accession>
<dbReference type="EMBL" id="JACHEU010000001">
    <property type="protein sequence ID" value="MBB6011990.1"/>
    <property type="molecule type" value="Genomic_DNA"/>
</dbReference>
<name>A0A7W9S161_9HYPH</name>
<reference evidence="6 7" key="1">
    <citation type="submission" date="2020-08" db="EMBL/GenBank/DDBJ databases">
        <title>Genomic Encyclopedia of Type Strains, Phase IV (KMG-IV): sequencing the most valuable type-strain genomes for metagenomic binning, comparative biology and taxonomic classification.</title>
        <authorList>
            <person name="Goeker M."/>
        </authorList>
    </citation>
    <scope>NUCLEOTIDE SEQUENCE [LARGE SCALE GENOMIC DNA]</scope>
    <source>
        <strain evidence="6 7">DSM 11099</strain>
    </source>
</reference>
<dbReference type="InterPro" id="IPR038404">
    <property type="entry name" value="TRAP_DctP_sf"/>
</dbReference>
<gene>
    <name evidence="6" type="ORF">HNR59_001335</name>
</gene>
<sequence>MQTNRRTFLTGLAAMPLAMPTLRRSHAATPVVAASLLGDDKPETLVWRHIAETVERELPGRFAFNIVPNAALGGEKEVAEGIRLGSIQASLSTLSNLSTWVPETQLFDLPFLFRDAAHLEAALEGACGDDLGERLEKEGIVAPAFINYGARHLLAREPLLSPEDVKGKRIRVIQSPLHAQLWESFGAHPIALPITETYNALSTGHVDAMDLTLSAYAGFRLYEVVPQVTLTGHIHAAGAVIFSGRFWSGQDEETRSVLQKAAVEGARHFNTLMAADEKASVKVAEDGGAVLHDVTDQAAWEAPARAVWESFAERVGGMERIEAVAAGQCSA</sequence>
<keyword evidence="3" id="KW-0813">Transport</keyword>
<feature type="signal peptide" evidence="5">
    <location>
        <begin position="1"/>
        <end position="27"/>
    </location>
</feature>
<dbReference type="Proteomes" id="UP000533306">
    <property type="component" value="Unassembled WGS sequence"/>
</dbReference>
<dbReference type="PANTHER" id="PTHR33376:SF4">
    <property type="entry name" value="SIALIC ACID-BINDING PERIPLASMIC PROTEIN SIAP"/>
    <property type="match status" value="1"/>
</dbReference>
<evidence type="ECO:0000313" key="6">
    <source>
        <dbReference type="EMBL" id="MBB6011990.1"/>
    </source>
</evidence>
<dbReference type="InterPro" id="IPR018389">
    <property type="entry name" value="DctP_fam"/>
</dbReference>
<dbReference type="GO" id="GO:0055085">
    <property type="term" value="P:transmembrane transport"/>
    <property type="evidence" value="ECO:0007669"/>
    <property type="project" value="InterPro"/>
</dbReference>
<evidence type="ECO:0000256" key="1">
    <source>
        <dbReference type="ARBA" id="ARBA00004196"/>
    </source>
</evidence>
<dbReference type="GO" id="GO:0030288">
    <property type="term" value="C:outer membrane-bounded periplasmic space"/>
    <property type="evidence" value="ECO:0007669"/>
    <property type="project" value="InterPro"/>
</dbReference>
<evidence type="ECO:0000256" key="3">
    <source>
        <dbReference type="ARBA" id="ARBA00022448"/>
    </source>
</evidence>
<proteinExistence type="inferred from homology"/>
<comment type="subcellular location">
    <subcellularLocation>
        <location evidence="1">Cell envelope</location>
    </subcellularLocation>
</comment>
<dbReference type="PIRSF" id="PIRSF006470">
    <property type="entry name" value="DctB"/>
    <property type="match status" value="1"/>
</dbReference>